<dbReference type="Proteomes" id="UP001595701">
    <property type="component" value="Unassembled WGS sequence"/>
</dbReference>
<dbReference type="PANTHER" id="PTHR43156:SF2">
    <property type="entry name" value="STAGE II SPORULATION PROTEIN E"/>
    <property type="match status" value="1"/>
</dbReference>
<keyword evidence="1" id="KW-0378">Hydrolase</keyword>
<dbReference type="InterPro" id="IPR052016">
    <property type="entry name" value="Bact_Sigma-Reg"/>
</dbReference>
<dbReference type="Gene3D" id="3.30.450.40">
    <property type="match status" value="1"/>
</dbReference>
<dbReference type="CDD" id="cd00130">
    <property type="entry name" value="PAS"/>
    <property type="match status" value="1"/>
</dbReference>
<dbReference type="Gene3D" id="3.30.565.10">
    <property type="entry name" value="Histidine kinase-like ATPase, C-terminal domain"/>
    <property type="match status" value="1"/>
</dbReference>
<gene>
    <name evidence="4" type="ORF">ACFOZ0_01060</name>
</gene>
<evidence type="ECO:0000256" key="2">
    <source>
        <dbReference type="SAM" id="MobiDB-lite"/>
    </source>
</evidence>
<dbReference type="EMBL" id="JBHRWR010000002">
    <property type="protein sequence ID" value="MFC3571905.1"/>
    <property type="molecule type" value="Genomic_DNA"/>
</dbReference>
<dbReference type="SMART" id="SM00065">
    <property type="entry name" value="GAF"/>
    <property type="match status" value="1"/>
</dbReference>
<dbReference type="InterPro" id="IPR013656">
    <property type="entry name" value="PAS_4"/>
</dbReference>
<dbReference type="PROSITE" id="PS50112">
    <property type="entry name" value="PAS"/>
    <property type="match status" value="1"/>
</dbReference>
<name>A0ABV7S711_9ACTN</name>
<evidence type="ECO:0000313" key="5">
    <source>
        <dbReference type="Proteomes" id="UP001595701"/>
    </source>
</evidence>
<dbReference type="PANTHER" id="PTHR43156">
    <property type="entry name" value="STAGE II SPORULATION PROTEIN E-RELATED"/>
    <property type="match status" value="1"/>
</dbReference>
<dbReference type="Pfam" id="PF07228">
    <property type="entry name" value="SpoIIE"/>
    <property type="match status" value="1"/>
</dbReference>
<dbReference type="InterPro" id="IPR029016">
    <property type="entry name" value="GAF-like_dom_sf"/>
</dbReference>
<dbReference type="SUPFAM" id="SSF55785">
    <property type="entry name" value="PYP-like sensor domain (PAS domain)"/>
    <property type="match status" value="1"/>
</dbReference>
<accession>A0ABV7S711</accession>
<dbReference type="Gene3D" id="3.30.450.20">
    <property type="entry name" value="PAS domain"/>
    <property type="match status" value="1"/>
</dbReference>
<dbReference type="RefSeq" id="WP_310771381.1">
    <property type="nucleotide sequence ID" value="NZ_JBHRWR010000002.1"/>
</dbReference>
<dbReference type="SUPFAM" id="SSF81606">
    <property type="entry name" value="PP2C-like"/>
    <property type="match status" value="1"/>
</dbReference>
<dbReference type="SUPFAM" id="SSF55781">
    <property type="entry name" value="GAF domain-like"/>
    <property type="match status" value="1"/>
</dbReference>
<protein>
    <submittedName>
        <fullName evidence="4">SpoIIE family protein phosphatase</fullName>
    </submittedName>
</protein>
<dbReference type="InterPro" id="IPR003018">
    <property type="entry name" value="GAF"/>
</dbReference>
<reference evidence="5" key="1">
    <citation type="journal article" date="2019" name="Int. J. Syst. Evol. Microbiol.">
        <title>The Global Catalogue of Microorganisms (GCM) 10K type strain sequencing project: providing services to taxonomists for standard genome sequencing and annotation.</title>
        <authorList>
            <consortium name="The Broad Institute Genomics Platform"/>
            <consortium name="The Broad Institute Genome Sequencing Center for Infectious Disease"/>
            <person name="Wu L."/>
            <person name="Ma J."/>
        </authorList>
    </citation>
    <scope>NUCLEOTIDE SEQUENCE [LARGE SCALE GENOMIC DNA]</scope>
    <source>
        <strain evidence="5">CGMCC 4.7035</strain>
    </source>
</reference>
<dbReference type="InterPro" id="IPR035965">
    <property type="entry name" value="PAS-like_dom_sf"/>
</dbReference>
<dbReference type="Pfam" id="PF08448">
    <property type="entry name" value="PAS_4"/>
    <property type="match status" value="1"/>
</dbReference>
<feature type="compositionally biased region" description="Polar residues" evidence="2">
    <location>
        <begin position="1"/>
        <end position="16"/>
    </location>
</feature>
<evidence type="ECO:0000259" key="3">
    <source>
        <dbReference type="PROSITE" id="PS50112"/>
    </source>
</evidence>
<evidence type="ECO:0000313" key="4">
    <source>
        <dbReference type="EMBL" id="MFC3571905.1"/>
    </source>
</evidence>
<dbReference type="Pfam" id="PF13185">
    <property type="entry name" value="GAF_2"/>
    <property type="match status" value="1"/>
</dbReference>
<dbReference type="SMART" id="SM00091">
    <property type="entry name" value="PAS"/>
    <property type="match status" value="1"/>
</dbReference>
<keyword evidence="5" id="KW-1185">Reference proteome</keyword>
<sequence>MTLEQESSWPTPTSADSLAPASSVGEATDDRQLLAAVAWWTAERLDSDPVQQPPAPRSREPLQDAVRQALAHMSEGFVALDAEGRITFANVEAERLLGLGVPLVGRLLWEAAPALGTSDLQEACLRAGTGDSPVGFQVTVDQRWLCLRLIAVPGGLTVHLTDVTGARRREAETARAEGEAVERTARIATVTRALAAAVTGQDVVDAVTEHVRPLFGAAGISVWDRVGDDLILLGAAGYPPEFLKLVSTVPINANPPSHQALITGVPTYVCSAKEYISKYPALAELPRQGGKQAWAFLPLVTSGRTVGVLVISYAQPHTFSSEERTLCTALSGLVAQSLERGRLYDTEHSRARELQRGLLPHALPTVPAVTAAARYLPAGEGIEVGGDWYDVIPLSGDRVALVVGDVMGHGLPEAVTMGRLRTAVHTLADLELPPDEVFFHLNDLVSALGDDFCATCLYVVYDPTSGHCSMLSAGHPPPAVVHPDGTVRFPDLPLNPPLGAASPPFDSCSLELPPGSLLVLYTDGLLESPDRDLDVGMALMAEHLSAAPSLAEPNGTLAARLDAICDSLISAVQPVQRHGGDDTAVLIAGVHPIPPEDMACWPLPVDPQAAGQARRHIREQLGRWDLDDLVMTTELLVSELVGNVVRHAGGPVTLRLLRSRALICELTDGSPTMPRIRRAADTDEGGRGLQLIAALADRWGARYTPTGKCIWTEQLLHPGP</sequence>
<evidence type="ECO:0000256" key="1">
    <source>
        <dbReference type="ARBA" id="ARBA00022801"/>
    </source>
</evidence>
<dbReference type="InterPro" id="IPR000014">
    <property type="entry name" value="PAS"/>
</dbReference>
<comment type="caution">
    <text evidence="4">The sequence shown here is derived from an EMBL/GenBank/DDBJ whole genome shotgun (WGS) entry which is preliminary data.</text>
</comment>
<proteinExistence type="predicted"/>
<feature type="region of interest" description="Disordered" evidence="2">
    <location>
        <begin position="1"/>
        <end position="27"/>
    </location>
</feature>
<feature type="domain" description="PAS" evidence="3">
    <location>
        <begin position="62"/>
        <end position="99"/>
    </location>
</feature>
<organism evidence="4 5">
    <name type="scientific">Streptomyces yaanensis</name>
    <dbReference type="NCBI Taxonomy" id="1142239"/>
    <lineage>
        <taxon>Bacteria</taxon>
        <taxon>Bacillati</taxon>
        <taxon>Actinomycetota</taxon>
        <taxon>Actinomycetes</taxon>
        <taxon>Kitasatosporales</taxon>
        <taxon>Streptomycetaceae</taxon>
        <taxon>Streptomyces</taxon>
    </lineage>
</organism>
<dbReference type="InterPro" id="IPR036890">
    <property type="entry name" value="HATPase_C_sf"/>
</dbReference>
<dbReference type="SMART" id="SM00331">
    <property type="entry name" value="PP2C_SIG"/>
    <property type="match status" value="1"/>
</dbReference>
<dbReference type="Gene3D" id="3.60.40.10">
    <property type="entry name" value="PPM-type phosphatase domain"/>
    <property type="match status" value="1"/>
</dbReference>
<dbReference type="InterPro" id="IPR001932">
    <property type="entry name" value="PPM-type_phosphatase-like_dom"/>
</dbReference>
<dbReference type="InterPro" id="IPR003594">
    <property type="entry name" value="HATPase_dom"/>
</dbReference>
<dbReference type="Pfam" id="PF13581">
    <property type="entry name" value="HATPase_c_2"/>
    <property type="match status" value="1"/>
</dbReference>
<dbReference type="CDD" id="cd16936">
    <property type="entry name" value="HATPase_RsbW-like"/>
    <property type="match status" value="1"/>
</dbReference>
<dbReference type="InterPro" id="IPR036457">
    <property type="entry name" value="PPM-type-like_dom_sf"/>
</dbReference>